<feature type="domain" description="UspA" evidence="2">
    <location>
        <begin position="3"/>
        <end position="137"/>
    </location>
</feature>
<dbReference type="SUPFAM" id="SSF52402">
    <property type="entry name" value="Adenine nucleotide alpha hydrolases-like"/>
    <property type="match status" value="1"/>
</dbReference>
<dbReference type="AlphaFoldDB" id="A0A0B2K2F9"/>
<organism evidence="3 4">
    <name type="scientific">Anaerovibrio lipolyticus</name>
    <dbReference type="NCBI Taxonomy" id="82374"/>
    <lineage>
        <taxon>Bacteria</taxon>
        <taxon>Bacillati</taxon>
        <taxon>Bacillota</taxon>
        <taxon>Negativicutes</taxon>
        <taxon>Selenomonadales</taxon>
        <taxon>Selenomonadaceae</taxon>
        <taxon>Anaerovibrio</taxon>
    </lineage>
</organism>
<evidence type="ECO:0000259" key="2">
    <source>
        <dbReference type="Pfam" id="PF00582"/>
    </source>
</evidence>
<dbReference type="Gene3D" id="3.40.50.620">
    <property type="entry name" value="HUPs"/>
    <property type="match status" value="1"/>
</dbReference>
<dbReference type="STRING" id="82374.NZ47_05605"/>
<dbReference type="CDD" id="cd00293">
    <property type="entry name" value="USP-like"/>
    <property type="match status" value="1"/>
</dbReference>
<dbReference type="PANTHER" id="PTHR46268">
    <property type="entry name" value="STRESS RESPONSE PROTEIN NHAX"/>
    <property type="match status" value="1"/>
</dbReference>
<evidence type="ECO:0000313" key="4">
    <source>
        <dbReference type="Proteomes" id="UP000030993"/>
    </source>
</evidence>
<reference evidence="3 4" key="1">
    <citation type="journal article" date="2013" name="PLoS ONE">
        <title>Identification and characterization of three novel lipases belonging to families II and V from Anaerovibrio lipolyticus 5ST.</title>
        <authorList>
            <person name="Prive F."/>
            <person name="Kaderbhai N.N."/>
            <person name="Girdwood S."/>
            <person name="Worgan H.J."/>
            <person name="Pinloche E."/>
            <person name="Scollan N.D."/>
            <person name="Huws S.A."/>
            <person name="Newbold C.J."/>
        </authorList>
    </citation>
    <scope>NUCLEOTIDE SEQUENCE [LARGE SCALE GENOMIC DNA]</scope>
    <source>
        <strain evidence="3 4">5S</strain>
    </source>
</reference>
<dbReference type="Pfam" id="PF00582">
    <property type="entry name" value="Usp"/>
    <property type="match status" value="1"/>
</dbReference>
<name>A0A0B2K2F9_9FIRM</name>
<proteinExistence type="inferred from homology"/>
<comment type="similarity">
    <text evidence="1">Belongs to the universal stress protein A family.</text>
</comment>
<dbReference type="PANTHER" id="PTHR46268:SF6">
    <property type="entry name" value="UNIVERSAL STRESS PROTEIN UP12"/>
    <property type="match status" value="1"/>
</dbReference>
<dbReference type="InterPro" id="IPR014729">
    <property type="entry name" value="Rossmann-like_a/b/a_fold"/>
</dbReference>
<dbReference type="EMBL" id="JSCE01000113">
    <property type="protein sequence ID" value="KHM52307.1"/>
    <property type="molecule type" value="Genomic_DNA"/>
</dbReference>
<sequence length="137" mass="14885">MCKILVPVDGSEESEKAIEQAVRLAKLEPGKLIFMYVVNIQQAAISVHLCQEIIDSLTEEGNRILGEIKESLPEGLECETVLDVGIPYEKIVDYAKDNATDLIVMGSRGLSLVEGILMGSVSRNVLEQAPCSVLIAK</sequence>
<dbReference type="InterPro" id="IPR006015">
    <property type="entry name" value="Universal_stress_UspA"/>
</dbReference>
<accession>A0A0B2K2F9</accession>
<dbReference type="Proteomes" id="UP000030993">
    <property type="component" value="Unassembled WGS sequence"/>
</dbReference>
<gene>
    <name evidence="3" type="ORF">NZ47_05605</name>
</gene>
<evidence type="ECO:0000256" key="1">
    <source>
        <dbReference type="ARBA" id="ARBA00008791"/>
    </source>
</evidence>
<dbReference type="PRINTS" id="PR01438">
    <property type="entry name" value="UNVRSLSTRESS"/>
</dbReference>
<comment type="caution">
    <text evidence="3">The sequence shown here is derived from an EMBL/GenBank/DDBJ whole genome shotgun (WGS) entry which is preliminary data.</text>
</comment>
<dbReference type="eggNOG" id="COG0589">
    <property type="taxonomic scope" value="Bacteria"/>
</dbReference>
<evidence type="ECO:0000313" key="3">
    <source>
        <dbReference type="EMBL" id="KHM52307.1"/>
    </source>
</evidence>
<keyword evidence="4" id="KW-1185">Reference proteome</keyword>
<protein>
    <submittedName>
        <fullName evidence="3">Universal stress protein</fullName>
    </submittedName>
</protein>
<dbReference type="RefSeq" id="WP_027396632.1">
    <property type="nucleotide sequence ID" value="NZ_JSCE01000113.1"/>
</dbReference>
<dbReference type="InterPro" id="IPR006016">
    <property type="entry name" value="UspA"/>
</dbReference>